<evidence type="ECO:0000313" key="3">
    <source>
        <dbReference type="Proteomes" id="UP001391051"/>
    </source>
</evidence>
<evidence type="ECO:0000313" key="2">
    <source>
        <dbReference type="EMBL" id="KAK7965944.1"/>
    </source>
</evidence>
<sequence length="82" mass="9023">MSSQDSFSSMSMPSSSPPPPQDISSYSRFMHQHTKRQMEAASRSSHRRSGRSSHNSHVPAMPNGISSSNDEASSPNSIEYHD</sequence>
<protein>
    <submittedName>
        <fullName evidence="2">Uncharacterized protein</fullName>
    </submittedName>
</protein>
<evidence type="ECO:0000256" key="1">
    <source>
        <dbReference type="SAM" id="MobiDB-lite"/>
    </source>
</evidence>
<gene>
    <name evidence="2" type="ORF">PG986_000221</name>
</gene>
<feature type="region of interest" description="Disordered" evidence="1">
    <location>
        <begin position="1"/>
        <end position="82"/>
    </location>
</feature>
<name>A0ABR1QTC8_9PEZI</name>
<dbReference type="RefSeq" id="XP_066705336.1">
    <property type="nucleotide sequence ID" value="XM_066836443.1"/>
</dbReference>
<accession>A0ABR1QTC8</accession>
<feature type="compositionally biased region" description="Low complexity" evidence="1">
    <location>
        <begin position="1"/>
        <end position="14"/>
    </location>
</feature>
<dbReference type="GeneID" id="92069505"/>
<comment type="caution">
    <text evidence="2">The sequence shown here is derived from an EMBL/GenBank/DDBJ whole genome shotgun (WGS) entry which is preliminary data.</text>
</comment>
<proteinExistence type="predicted"/>
<feature type="compositionally biased region" description="Low complexity" evidence="1">
    <location>
        <begin position="66"/>
        <end position="82"/>
    </location>
</feature>
<organism evidence="2 3">
    <name type="scientific">Apiospora aurea</name>
    <dbReference type="NCBI Taxonomy" id="335848"/>
    <lineage>
        <taxon>Eukaryota</taxon>
        <taxon>Fungi</taxon>
        <taxon>Dikarya</taxon>
        <taxon>Ascomycota</taxon>
        <taxon>Pezizomycotina</taxon>
        <taxon>Sordariomycetes</taxon>
        <taxon>Xylariomycetidae</taxon>
        <taxon>Amphisphaeriales</taxon>
        <taxon>Apiosporaceae</taxon>
        <taxon>Apiospora</taxon>
    </lineage>
</organism>
<keyword evidence="3" id="KW-1185">Reference proteome</keyword>
<dbReference type="EMBL" id="JAQQWE010000001">
    <property type="protein sequence ID" value="KAK7965944.1"/>
    <property type="molecule type" value="Genomic_DNA"/>
</dbReference>
<dbReference type="Proteomes" id="UP001391051">
    <property type="component" value="Unassembled WGS sequence"/>
</dbReference>
<reference evidence="2 3" key="1">
    <citation type="submission" date="2023-01" db="EMBL/GenBank/DDBJ databases">
        <title>Analysis of 21 Apiospora genomes using comparative genomics revels a genus with tremendous synthesis potential of carbohydrate active enzymes and secondary metabolites.</title>
        <authorList>
            <person name="Sorensen T."/>
        </authorList>
    </citation>
    <scope>NUCLEOTIDE SEQUENCE [LARGE SCALE GENOMIC DNA]</scope>
    <source>
        <strain evidence="2 3">CBS 24483</strain>
    </source>
</reference>